<protein>
    <recommendedName>
        <fullName evidence="3">Sulfotransferase domain-containing protein</fullName>
    </recommendedName>
</protein>
<dbReference type="SUPFAM" id="SSF52540">
    <property type="entry name" value="P-loop containing nucleoside triphosphate hydrolases"/>
    <property type="match status" value="1"/>
</dbReference>
<dbReference type="PANTHER" id="PTHR36978:SF4">
    <property type="entry name" value="P-LOOP CONTAINING NUCLEOSIDE TRIPHOSPHATE HYDROLASE PROTEIN"/>
    <property type="match status" value="1"/>
</dbReference>
<dbReference type="EMBL" id="CDMY01000253">
    <property type="protein sequence ID" value="CEL97090.1"/>
    <property type="molecule type" value="Genomic_DNA"/>
</dbReference>
<accession>A0A0G4EKM6</accession>
<gene>
    <name evidence="1" type="ORF">Vbra_5061</name>
</gene>
<dbReference type="InterPro" id="IPR027417">
    <property type="entry name" value="P-loop_NTPase"/>
</dbReference>
<dbReference type="AlphaFoldDB" id="A0A0G4EKM6"/>
<dbReference type="Pfam" id="PF17784">
    <property type="entry name" value="Sulfotransfer_4"/>
    <property type="match status" value="1"/>
</dbReference>
<dbReference type="PhylomeDB" id="A0A0G4EKM6"/>
<evidence type="ECO:0000313" key="1">
    <source>
        <dbReference type="EMBL" id="CEL97090.1"/>
    </source>
</evidence>
<keyword evidence="2" id="KW-1185">Reference proteome</keyword>
<reference evidence="1 2" key="1">
    <citation type="submission" date="2014-11" db="EMBL/GenBank/DDBJ databases">
        <authorList>
            <person name="Zhu J."/>
            <person name="Qi W."/>
            <person name="Song R."/>
        </authorList>
    </citation>
    <scope>NUCLEOTIDE SEQUENCE [LARGE SCALE GENOMIC DNA]</scope>
</reference>
<sequence length="186" mass="20748">MARSSSTSAASVGDADAARDAGGLRVIGAGHGRTGTMSLKAALEAIGYGPCYHFSEVAMDPQVPRRAKQWLKVCEANGKGIDNWHEIYDGYVSACDFPTNLYYKELMEAFPDAKVILTVRDPHKWYTSAKETVVRHRETLTAFPFNIAGWLLNMHHLMKLVVNYSVVARWNMHRLSEEAAVKVFNE</sequence>
<dbReference type="VEuPathDB" id="CryptoDB:Vbra_5061"/>
<dbReference type="OrthoDB" id="408152at2759"/>
<dbReference type="STRING" id="1169540.A0A0G4EKM6"/>
<dbReference type="Proteomes" id="UP000041254">
    <property type="component" value="Unassembled WGS sequence"/>
</dbReference>
<dbReference type="InParanoid" id="A0A0G4EKM6"/>
<name>A0A0G4EKM6_VITBC</name>
<dbReference type="PANTHER" id="PTHR36978">
    <property type="entry name" value="P-LOOP CONTAINING NUCLEOTIDE TRIPHOSPHATE HYDROLASE"/>
    <property type="match status" value="1"/>
</dbReference>
<organism evidence="1 2">
    <name type="scientific">Vitrella brassicaformis (strain CCMP3155)</name>
    <dbReference type="NCBI Taxonomy" id="1169540"/>
    <lineage>
        <taxon>Eukaryota</taxon>
        <taxon>Sar</taxon>
        <taxon>Alveolata</taxon>
        <taxon>Colpodellida</taxon>
        <taxon>Vitrellaceae</taxon>
        <taxon>Vitrella</taxon>
    </lineage>
</organism>
<proteinExistence type="predicted"/>
<dbReference type="Gene3D" id="3.40.50.300">
    <property type="entry name" value="P-loop containing nucleotide triphosphate hydrolases"/>
    <property type="match status" value="1"/>
</dbReference>
<evidence type="ECO:0008006" key="3">
    <source>
        <dbReference type="Google" id="ProtNLM"/>
    </source>
</evidence>
<evidence type="ECO:0000313" key="2">
    <source>
        <dbReference type="Proteomes" id="UP000041254"/>
    </source>
</evidence>
<dbReference type="InterPro" id="IPR040632">
    <property type="entry name" value="Sulfotransfer_4"/>
</dbReference>